<keyword evidence="3" id="KW-0732">Signal</keyword>
<evidence type="ECO:0000256" key="2">
    <source>
        <dbReference type="SAM" id="Coils"/>
    </source>
</evidence>
<organism evidence="5 6">
    <name type="scientific">Luteimonas composti</name>
    <dbReference type="NCBI Taxonomy" id="398257"/>
    <lineage>
        <taxon>Bacteria</taxon>
        <taxon>Pseudomonadati</taxon>
        <taxon>Pseudomonadota</taxon>
        <taxon>Gammaproteobacteria</taxon>
        <taxon>Lysobacterales</taxon>
        <taxon>Lysobacteraceae</taxon>
        <taxon>Luteimonas</taxon>
    </lineage>
</organism>
<dbReference type="Gene3D" id="2.40.30.170">
    <property type="match status" value="1"/>
</dbReference>
<sequence>MTLRVPPVLRLAAASLLAFALASCGGGDAGLPPPPAIDGLDTVVVEGGDRADGRAWDGVVEAVRHAALAAQTSGRVAEVRRDVGDRVAEGELLVRLTAVEQQAGVDAARAQLQAAEAAAREADASHARYLALSQGDYVSRAQLDQARAVRDSARAARDAARAQLANVGQQAAYTSIRAPYAGIVASREVDPGESVGIGAVLMSVFAPDALRIEVSVPQSTADAIRADPVASVHLPDGRSAEAADVTVFPAGDAASHAVRVRVQLPQLDPVPSPGSTAKVAFPAVPGAAHPRIPAGAVLRRGEVTAAYVLADGQLTLRQLRLGAQVGDQVEVIAGLAAGESIAADPVAAMQALAAARGAGD</sequence>
<evidence type="ECO:0000313" key="5">
    <source>
        <dbReference type="EMBL" id="MDH7451923.1"/>
    </source>
</evidence>
<evidence type="ECO:0000256" key="1">
    <source>
        <dbReference type="ARBA" id="ARBA00009477"/>
    </source>
</evidence>
<evidence type="ECO:0000313" key="6">
    <source>
        <dbReference type="Proteomes" id="UP001160550"/>
    </source>
</evidence>
<dbReference type="InterPro" id="IPR058627">
    <property type="entry name" value="MdtA-like_C"/>
</dbReference>
<dbReference type="NCBIfam" id="TIGR01730">
    <property type="entry name" value="RND_mfp"/>
    <property type="match status" value="1"/>
</dbReference>
<dbReference type="PROSITE" id="PS51257">
    <property type="entry name" value="PROKAR_LIPOPROTEIN"/>
    <property type="match status" value="1"/>
</dbReference>
<dbReference type="RefSeq" id="WP_280941126.1">
    <property type="nucleotide sequence ID" value="NZ_JARYGX010000007.1"/>
</dbReference>
<feature type="domain" description="Multidrug resistance protein MdtA-like C-terminal permuted SH3" evidence="4">
    <location>
        <begin position="300"/>
        <end position="341"/>
    </location>
</feature>
<comment type="caution">
    <text evidence="5">The sequence shown here is derived from an EMBL/GenBank/DDBJ whole genome shotgun (WGS) entry which is preliminary data.</text>
</comment>
<dbReference type="Gene3D" id="1.10.287.470">
    <property type="entry name" value="Helix hairpin bin"/>
    <property type="match status" value="1"/>
</dbReference>
<dbReference type="Gene3D" id="2.40.420.20">
    <property type="match status" value="1"/>
</dbReference>
<feature type="signal peptide" evidence="3">
    <location>
        <begin position="1"/>
        <end position="20"/>
    </location>
</feature>
<dbReference type="PANTHER" id="PTHR30469:SF18">
    <property type="entry name" value="RESISTANCE-NODULATION-CELL DIVISION (RND) EFFLUX MEMBRANE FUSION PROTEIN-RELATED"/>
    <property type="match status" value="1"/>
</dbReference>
<accession>A0ABT6MND5</accession>
<dbReference type="Pfam" id="PF25967">
    <property type="entry name" value="RND-MFP_C"/>
    <property type="match status" value="1"/>
</dbReference>
<evidence type="ECO:0000256" key="3">
    <source>
        <dbReference type="SAM" id="SignalP"/>
    </source>
</evidence>
<dbReference type="InterPro" id="IPR006143">
    <property type="entry name" value="RND_pump_MFP"/>
</dbReference>
<keyword evidence="2" id="KW-0175">Coiled coil</keyword>
<name>A0ABT6MND5_9GAMM</name>
<dbReference type="EMBL" id="JARYGX010000007">
    <property type="protein sequence ID" value="MDH7451923.1"/>
    <property type="molecule type" value="Genomic_DNA"/>
</dbReference>
<feature type="chain" id="PRO_5045564933" evidence="3">
    <location>
        <begin position="21"/>
        <end position="360"/>
    </location>
</feature>
<gene>
    <name evidence="5" type="ORF">QF205_02365</name>
</gene>
<keyword evidence="6" id="KW-1185">Reference proteome</keyword>
<reference evidence="5" key="2">
    <citation type="submission" date="2023-04" db="EMBL/GenBank/DDBJ databases">
        <authorList>
            <person name="Sun J.-Q."/>
        </authorList>
    </citation>
    <scope>NUCLEOTIDE SEQUENCE</scope>
    <source>
        <strain evidence="5">CC-YY355</strain>
    </source>
</reference>
<dbReference type="SUPFAM" id="SSF111369">
    <property type="entry name" value="HlyD-like secretion proteins"/>
    <property type="match status" value="1"/>
</dbReference>
<dbReference type="PANTHER" id="PTHR30469">
    <property type="entry name" value="MULTIDRUG RESISTANCE PROTEIN MDTA"/>
    <property type="match status" value="1"/>
</dbReference>
<comment type="similarity">
    <text evidence="1">Belongs to the membrane fusion protein (MFP) (TC 8.A.1) family.</text>
</comment>
<dbReference type="Gene3D" id="2.40.50.100">
    <property type="match status" value="1"/>
</dbReference>
<dbReference type="Proteomes" id="UP001160550">
    <property type="component" value="Unassembled WGS sequence"/>
</dbReference>
<evidence type="ECO:0000259" key="4">
    <source>
        <dbReference type="Pfam" id="PF25967"/>
    </source>
</evidence>
<feature type="coiled-coil region" evidence="2">
    <location>
        <begin position="105"/>
        <end position="163"/>
    </location>
</feature>
<reference evidence="5" key="1">
    <citation type="journal article" date="2007" name="Int. J. Syst. Evol. Microbiol.">
        <title>Luteimonas composti sp. nov., a moderately thermophilic bacterium isolated from food waste.</title>
        <authorList>
            <person name="Young C.C."/>
            <person name="Kampfer P."/>
            <person name="Chen W.M."/>
            <person name="Yen W.S."/>
            <person name="Arun A.B."/>
            <person name="Lai W.A."/>
            <person name="Shen F.T."/>
            <person name="Rekha P.D."/>
            <person name="Lin K.Y."/>
            <person name="Chou J.H."/>
        </authorList>
    </citation>
    <scope>NUCLEOTIDE SEQUENCE</scope>
    <source>
        <strain evidence="5">CC-YY355</strain>
    </source>
</reference>
<protein>
    <submittedName>
        <fullName evidence="5">Efflux RND transporter periplasmic adaptor subunit</fullName>
    </submittedName>
</protein>
<proteinExistence type="inferred from homology"/>